<sequence length="161" mass="17639">MHIQDLLSQRRVLLGMPVSSKKRLLEKLGELLGHDAAGLNAQQAFQALIDRERLGSTGIGEGVALPHGRVKGLARPVGAFCTLERAMDFDSIDHKPVTMVFALLVPERANEEHLKILSELAGLFSNKAWRQGLLAARSPEDLYARLTGDAARPDDSQAHDR</sequence>
<dbReference type="Proteomes" id="UP000218899">
    <property type="component" value="Chromosome"/>
</dbReference>
<feature type="domain" description="PTS EIIA type-2" evidence="1">
    <location>
        <begin position="5"/>
        <end position="149"/>
    </location>
</feature>
<dbReference type="SUPFAM" id="SSF55804">
    <property type="entry name" value="Phoshotransferase/anion transport protein"/>
    <property type="match status" value="1"/>
</dbReference>
<dbReference type="PANTHER" id="PTHR47738:SF1">
    <property type="entry name" value="NITROGEN REGULATORY PROTEIN"/>
    <property type="match status" value="1"/>
</dbReference>
<dbReference type="InterPro" id="IPR002178">
    <property type="entry name" value="PTS_EIIA_type-2_dom"/>
</dbReference>
<dbReference type="PROSITE" id="PS00372">
    <property type="entry name" value="PTS_EIIA_TYPE_2_HIS"/>
    <property type="match status" value="1"/>
</dbReference>
<name>A0A1B4V161_9GAMM</name>
<dbReference type="KEGG" id="sva:SVA_0621"/>
<dbReference type="InterPro" id="IPR016152">
    <property type="entry name" value="PTrfase/Anion_transptr"/>
</dbReference>
<dbReference type="Pfam" id="PF00359">
    <property type="entry name" value="PTS_EIIA_2"/>
    <property type="match status" value="1"/>
</dbReference>
<dbReference type="GO" id="GO:0030295">
    <property type="term" value="F:protein kinase activator activity"/>
    <property type="evidence" value="ECO:0007669"/>
    <property type="project" value="TreeGrafter"/>
</dbReference>
<dbReference type="RefSeq" id="WP_096458630.1">
    <property type="nucleotide sequence ID" value="NZ_AP014936.1"/>
</dbReference>
<organism evidence="2 3">
    <name type="scientific">Sulfurifustis variabilis</name>
    <dbReference type="NCBI Taxonomy" id="1675686"/>
    <lineage>
        <taxon>Bacteria</taxon>
        <taxon>Pseudomonadati</taxon>
        <taxon>Pseudomonadota</taxon>
        <taxon>Gammaproteobacteria</taxon>
        <taxon>Acidiferrobacterales</taxon>
        <taxon>Acidiferrobacteraceae</taxon>
        <taxon>Sulfurifustis</taxon>
    </lineage>
</organism>
<reference evidence="2 3" key="1">
    <citation type="submission" date="2015-08" db="EMBL/GenBank/DDBJ databases">
        <title>Complete genome sequence of Sulfurifustis variabilis.</title>
        <authorList>
            <person name="Miura A."/>
            <person name="Kojima H."/>
            <person name="Fukui M."/>
        </authorList>
    </citation>
    <scope>NUCLEOTIDE SEQUENCE [LARGE SCALE GENOMIC DNA]</scope>
    <source>
        <strain evidence="3">skN76</strain>
    </source>
</reference>
<gene>
    <name evidence="2" type="ORF">SVA_0621</name>
</gene>
<evidence type="ECO:0000259" key="1">
    <source>
        <dbReference type="PROSITE" id="PS51094"/>
    </source>
</evidence>
<dbReference type="EMBL" id="AP014936">
    <property type="protein sequence ID" value="BAU47200.1"/>
    <property type="molecule type" value="Genomic_DNA"/>
</dbReference>
<dbReference type="InterPro" id="IPR051541">
    <property type="entry name" value="PTS_SugarTrans_NitroReg"/>
</dbReference>
<dbReference type="Gene3D" id="3.40.930.10">
    <property type="entry name" value="Mannitol-specific EII, Chain A"/>
    <property type="match status" value="1"/>
</dbReference>
<dbReference type="AlphaFoldDB" id="A0A1B4V161"/>
<protein>
    <submittedName>
        <fullName evidence="2">PTS fructose transporter subunit IIA</fullName>
    </submittedName>
</protein>
<evidence type="ECO:0000313" key="3">
    <source>
        <dbReference type="Proteomes" id="UP000218899"/>
    </source>
</evidence>
<dbReference type="OrthoDB" id="95460at2"/>
<accession>A0A1B4V161</accession>
<dbReference type="PANTHER" id="PTHR47738">
    <property type="entry name" value="PTS SYSTEM FRUCTOSE-LIKE EIIA COMPONENT-RELATED"/>
    <property type="match status" value="1"/>
</dbReference>
<evidence type="ECO:0000313" key="2">
    <source>
        <dbReference type="EMBL" id="BAU47200.1"/>
    </source>
</evidence>
<dbReference type="PROSITE" id="PS51094">
    <property type="entry name" value="PTS_EIIA_TYPE_2"/>
    <property type="match status" value="1"/>
</dbReference>
<proteinExistence type="predicted"/>
<keyword evidence="3" id="KW-1185">Reference proteome</keyword>
<dbReference type="CDD" id="cd00211">
    <property type="entry name" value="PTS_IIA_fru"/>
    <property type="match status" value="1"/>
</dbReference>